<name>A0A2M3ZP10_9DIPT</name>
<sequence>MPATLPTFAAAVLLPPSECCRPICFRFTFLRYNRLPESSPPLAPPPSVSSMSSVTRTPVSYSSMMDCSSSCRCCCCCS</sequence>
<dbReference type="EMBL" id="GGFM01009498">
    <property type="protein sequence ID" value="MBW30249.1"/>
    <property type="molecule type" value="Transcribed_RNA"/>
</dbReference>
<proteinExistence type="predicted"/>
<evidence type="ECO:0000313" key="1">
    <source>
        <dbReference type="EMBL" id="MBW30249.1"/>
    </source>
</evidence>
<dbReference type="AlphaFoldDB" id="A0A2M3ZP10"/>
<reference evidence="1" key="1">
    <citation type="submission" date="2018-01" db="EMBL/GenBank/DDBJ databases">
        <title>An insight into the sialome of Amazonian anophelines.</title>
        <authorList>
            <person name="Ribeiro J.M."/>
            <person name="Scarpassa V."/>
            <person name="Calvo E."/>
        </authorList>
    </citation>
    <scope>NUCLEOTIDE SEQUENCE</scope>
    <source>
        <tissue evidence="1">Salivary glands</tissue>
    </source>
</reference>
<accession>A0A2M3ZP10</accession>
<organism evidence="1">
    <name type="scientific">Anopheles braziliensis</name>
    <dbReference type="NCBI Taxonomy" id="58242"/>
    <lineage>
        <taxon>Eukaryota</taxon>
        <taxon>Metazoa</taxon>
        <taxon>Ecdysozoa</taxon>
        <taxon>Arthropoda</taxon>
        <taxon>Hexapoda</taxon>
        <taxon>Insecta</taxon>
        <taxon>Pterygota</taxon>
        <taxon>Neoptera</taxon>
        <taxon>Endopterygota</taxon>
        <taxon>Diptera</taxon>
        <taxon>Nematocera</taxon>
        <taxon>Culicoidea</taxon>
        <taxon>Culicidae</taxon>
        <taxon>Anophelinae</taxon>
        <taxon>Anopheles</taxon>
    </lineage>
</organism>
<protein>
    <submittedName>
        <fullName evidence="1">Putative secreted peptide</fullName>
    </submittedName>
</protein>